<name>A0A8B6DBP8_MYTGA</name>
<feature type="chain" id="PRO_5032454834" description="Ig-like domain-containing protein" evidence="2">
    <location>
        <begin position="28"/>
        <end position="391"/>
    </location>
</feature>
<evidence type="ECO:0000256" key="2">
    <source>
        <dbReference type="SAM" id="SignalP"/>
    </source>
</evidence>
<keyword evidence="1" id="KW-1133">Transmembrane helix</keyword>
<evidence type="ECO:0000256" key="1">
    <source>
        <dbReference type="SAM" id="Phobius"/>
    </source>
</evidence>
<keyword evidence="1" id="KW-0812">Transmembrane</keyword>
<comment type="caution">
    <text evidence="3">The sequence shown here is derived from an EMBL/GenBank/DDBJ whole genome shotgun (WGS) entry which is preliminary data.</text>
</comment>
<gene>
    <name evidence="3" type="ORF">MGAL_10B054463</name>
</gene>
<protein>
    <recommendedName>
        <fullName evidence="5">Ig-like domain-containing protein</fullName>
    </recommendedName>
</protein>
<feature type="transmembrane region" description="Helical" evidence="1">
    <location>
        <begin position="245"/>
        <end position="267"/>
    </location>
</feature>
<proteinExistence type="predicted"/>
<feature type="transmembrane region" description="Helical" evidence="1">
    <location>
        <begin position="288"/>
        <end position="306"/>
    </location>
</feature>
<sequence length="391" mass="44274">MDVSESLFGFIIHFLTILSTKFSELYGEVECTIGSKPAIFGQPLSILCTNTNPIICVKNESRVWMGGENLDLLVLEGIQMRRAGRYSEKVQSCSDFELLISNLSESDLNHNYCCTVGFSECRLKLSLTEHNFEFHPEEHDIQTNFSISMEGLFVSVNISRVYPVPQCSFVVGGEKRDEYINQSANRVGNFYSSYFDFKYKFDEVRCPVKLNVSCLVGSTLIPILTSEINNCSDNADWITLIKHAVTVPIVCLFLTCLCVVFLIWSLCRNWEKICRTCYNLSERNLLQWRRPILALIFTLGSIYVVGHTEYISVKQLLRDGEDVDDGVHKPIGLCLSSIFLTQVSLCLISNPETISIRDGFKNSVKRLAQKIRGSIKKSSNPEEVTELNTLQ</sequence>
<feature type="signal peptide" evidence="2">
    <location>
        <begin position="1"/>
        <end position="27"/>
    </location>
</feature>
<dbReference type="Proteomes" id="UP000596742">
    <property type="component" value="Unassembled WGS sequence"/>
</dbReference>
<evidence type="ECO:0008006" key="5">
    <source>
        <dbReference type="Google" id="ProtNLM"/>
    </source>
</evidence>
<evidence type="ECO:0000313" key="3">
    <source>
        <dbReference type="EMBL" id="VDI17859.1"/>
    </source>
</evidence>
<keyword evidence="1" id="KW-0472">Membrane</keyword>
<dbReference type="AlphaFoldDB" id="A0A8B6DBP8"/>
<organism evidence="3 4">
    <name type="scientific">Mytilus galloprovincialis</name>
    <name type="common">Mediterranean mussel</name>
    <dbReference type="NCBI Taxonomy" id="29158"/>
    <lineage>
        <taxon>Eukaryota</taxon>
        <taxon>Metazoa</taxon>
        <taxon>Spiralia</taxon>
        <taxon>Lophotrochozoa</taxon>
        <taxon>Mollusca</taxon>
        <taxon>Bivalvia</taxon>
        <taxon>Autobranchia</taxon>
        <taxon>Pteriomorphia</taxon>
        <taxon>Mytilida</taxon>
        <taxon>Mytiloidea</taxon>
        <taxon>Mytilidae</taxon>
        <taxon>Mytilinae</taxon>
        <taxon>Mytilus</taxon>
    </lineage>
</organism>
<feature type="non-terminal residue" evidence="3">
    <location>
        <position position="1"/>
    </location>
</feature>
<accession>A0A8B6DBP8</accession>
<keyword evidence="4" id="KW-1185">Reference proteome</keyword>
<feature type="transmembrane region" description="Helical" evidence="1">
    <location>
        <begin position="326"/>
        <end position="348"/>
    </location>
</feature>
<dbReference type="OrthoDB" id="6059466at2759"/>
<evidence type="ECO:0000313" key="4">
    <source>
        <dbReference type="Proteomes" id="UP000596742"/>
    </source>
</evidence>
<dbReference type="EMBL" id="UYJE01003267">
    <property type="protein sequence ID" value="VDI17859.1"/>
    <property type="molecule type" value="Genomic_DNA"/>
</dbReference>
<reference evidence="3" key="1">
    <citation type="submission" date="2018-11" db="EMBL/GenBank/DDBJ databases">
        <authorList>
            <person name="Alioto T."/>
            <person name="Alioto T."/>
        </authorList>
    </citation>
    <scope>NUCLEOTIDE SEQUENCE</scope>
</reference>
<keyword evidence="2" id="KW-0732">Signal</keyword>